<dbReference type="Proteomes" id="UP001143910">
    <property type="component" value="Unassembled WGS sequence"/>
</dbReference>
<reference evidence="1" key="1">
    <citation type="submission" date="2022-08" db="EMBL/GenBank/DDBJ databases">
        <title>Genome Sequence of Lecanicillium fungicola.</title>
        <authorList>
            <person name="Buettner E."/>
        </authorList>
    </citation>
    <scope>NUCLEOTIDE SEQUENCE</scope>
    <source>
        <strain evidence="1">Babe33</strain>
    </source>
</reference>
<dbReference type="EMBL" id="JANJQO010003448">
    <property type="protein sequence ID" value="KAJ2959952.1"/>
    <property type="molecule type" value="Genomic_DNA"/>
</dbReference>
<gene>
    <name evidence="1" type="ORF">NQ176_g11085</name>
</gene>
<sequence>MYGIETAYFILSTDETKTDALIHAAGTWGSVLHNEIWVFDGGFWKKDAGLYASVMKASWDAVILDEDMKKSLIDDHLSFFRSQATYQNLKVPWKRGIIYYGPPGNGKTISIKAMMHSLYNLDPEVPTLYVRSLASFWGPEDSIKKIFALARQFAPCYLVFEDLDSLVSDSVRSYFLNEVDGLQANDGIFMIGSTNHLDRLDPGIAKRPSRFDRKYLFPNPNLKERIAYCHFWQSKLSSNKSIDFPDKLCGAIAKITDDFSFAYMQEAFVAALLAIARNNSDEDGDGEDTSEDEYGVATVDLADEWVGVVDPTSCDDVDLEHLKLWVEIKKQIEILREGIERSPEE</sequence>
<organism evidence="1 2">
    <name type="scientific">Zarea fungicola</name>
    <dbReference type="NCBI Taxonomy" id="93591"/>
    <lineage>
        <taxon>Eukaryota</taxon>
        <taxon>Fungi</taxon>
        <taxon>Dikarya</taxon>
        <taxon>Ascomycota</taxon>
        <taxon>Pezizomycotina</taxon>
        <taxon>Sordariomycetes</taxon>
        <taxon>Hypocreomycetidae</taxon>
        <taxon>Hypocreales</taxon>
        <taxon>Cordycipitaceae</taxon>
        <taxon>Zarea</taxon>
    </lineage>
</organism>
<proteinExistence type="predicted"/>
<keyword evidence="2" id="KW-1185">Reference proteome</keyword>
<comment type="caution">
    <text evidence="1">The sequence shown here is derived from an EMBL/GenBank/DDBJ whole genome shotgun (WGS) entry which is preliminary data.</text>
</comment>
<evidence type="ECO:0000313" key="1">
    <source>
        <dbReference type="EMBL" id="KAJ2959952.1"/>
    </source>
</evidence>
<evidence type="ECO:0000313" key="2">
    <source>
        <dbReference type="Proteomes" id="UP001143910"/>
    </source>
</evidence>
<protein>
    <submittedName>
        <fullName evidence="1">Uncharacterized protein</fullName>
    </submittedName>
</protein>
<name>A0ACC1ME85_9HYPO</name>
<accession>A0ACC1ME85</accession>